<feature type="non-terminal residue" evidence="1">
    <location>
        <position position="95"/>
    </location>
</feature>
<evidence type="ECO:0000313" key="2">
    <source>
        <dbReference type="Proteomes" id="UP000626109"/>
    </source>
</evidence>
<evidence type="ECO:0000313" key="1">
    <source>
        <dbReference type="EMBL" id="CAE8659103.1"/>
    </source>
</evidence>
<name>A0A813IVQ3_POLGL</name>
<reference evidence="1" key="1">
    <citation type="submission" date="2021-02" db="EMBL/GenBank/DDBJ databases">
        <authorList>
            <person name="Dougan E. K."/>
            <person name="Rhodes N."/>
            <person name="Thang M."/>
            <person name="Chan C."/>
        </authorList>
    </citation>
    <scope>NUCLEOTIDE SEQUENCE</scope>
</reference>
<organism evidence="1 2">
    <name type="scientific">Polarella glacialis</name>
    <name type="common">Dinoflagellate</name>
    <dbReference type="NCBI Taxonomy" id="89957"/>
    <lineage>
        <taxon>Eukaryota</taxon>
        <taxon>Sar</taxon>
        <taxon>Alveolata</taxon>
        <taxon>Dinophyceae</taxon>
        <taxon>Suessiales</taxon>
        <taxon>Suessiaceae</taxon>
        <taxon>Polarella</taxon>
    </lineage>
</organism>
<dbReference type="EMBL" id="CAJNNW010016413">
    <property type="protein sequence ID" value="CAE8659103.1"/>
    <property type="molecule type" value="Genomic_DNA"/>
</dbReference>
<dbReference type="Proteomes" id="UP000626109">
    <property type="component" value="Unassembled WGS sequence"/>
</dbReference>
<gene>
    <name evidence="1" type="ORF">PGLA2088_LOCUS13666</name>
</gene>
<protein>
    <submittedName>
        <fullName evidence="1">Uncharacterized protein</fullName>
    </submittedName>
</protein>
<sequence>LHGINNIYVANGTGRDGMITRSVEYRVGKHTSPSMNVSSCKAGGVPVEFRPYRPGSGPRPPSPARIDTLWRGERQSAYKMKKTSSLPELTKGWSK</sequence>
<dbReference type="AlphaFoldDB" id="A0A813IVQ3"/>
<accession>A0A813IVQ3</accession>
<feature type="non-terminal residue" evidence="1">
    <location>
        <position position="1"/>
    </location>
</feature>
<comment type="caution">
    <text evidence="1">The sequence shown here is derived from an EMBL/GenBank/DDBJ whole genome shotgun (WGS) entry which is preliminary data.</text>
</comment>
<proteinExistence type="predicted"/>